<sequence>MQRRLCSAFLILLLLVPLEFSASASPDYRLTNFSLYIKYTDGEIYRAVLVENESAYSIPIPSPDNREALYRWRFTVHNFLVLDRNGKVVEDSNKYFEISRAAFSLLSFEASDSLTSRASLFREIAGLSEQLDILQLIGNVLGHAVGVLSKWYLTGGTKSANEAINKSLKMTIKKLAGYMLTAAKSEAAGSINIFTYAMRLQLRDAADRLERAATFMKRIENSILRGESIIIEFNDIKNYIDDSEEGKSLGFSAMTGLQRAYQKGVAGYLEGVVKSIIKSMDPTPITEFYFTLMDDMKDMADLREVIYLMSARRAEYILADEVLREKVRDWQAVFLKNPPSAGPVEPEYEILIGSHSTDGNENIGAVYINGTSLTLPVAIMRKKGVFSIAAVSPRGYRFLRWECGGMVKLGDSTMQTTSVTVEGDGWISAVFEVVPSPSGNGSDIVFTLDISGSMNDVWDGKKKIDSAKDSAIALLRSLSTNDRVSIVSFESTAHLDLPLTQDKSRAIDVIKGLSAGGSTNIGDAIVKALEELKRNGRGSQMAIILFTDGMITTGMSREEIMNGPVQEAISMGVRIYTIGYGNPNELDDVFLRRLAESTGGKYCYSSDAYQLENDFVETGQVASGWKLLLSFLGKVKEGETSAAGFLYVPAGLSALKVILNWRGSILDLKVVYPNGTIVEASDASEKPKYITVYNPPPGNYTILVYGRDVHGEEYYKAWTMAILGPLNIIPPAGGGGGASSGQVQGPSEVQIQRYSGVEGYFWILLISLIVASAMISISLYYSRRPSYYLIDKSGRVLLRCSKRDRVYGREDFIGILNENMLKYISRREKGGQFRIFKQGKYYYIVDNFSTNPTYLNGRDIRGRGPVKLENGSIVGIPGVLEVVFRYS</sequence>
<evidence type="ECO:0000313" key="3">
    <source>
        <dbReference type="EMBL" id="RSN75797.1"/>
    </source>
</evidence>
<dbReference type="AlphaFoldDB" id="A0A3R9PKA8"/>
<reference evidence="3 4" key="1">
    <citation type="submission" date="2018-10" db="EMBL/GenBank/DDBJ databases">
        <title>Co-occurring genomic capacity for anaerobic methane metabolism and dissimilatory sulfite reduction discovered in the Korarchaeota.</title>
        <authorList>
            <person name="Mckay L.J."/>
            <person name="Dlakic M."/>
            <person name="Fields M.W."/>
            <person name="Delmont T.O."/>
            <person name="Eren A.M."/>
            <person name="Jay Z.J."/>
            <person name="Klingelsmith K.B."/>
            <person name="Rusch D.B."/>
            <person name="Inskeep W.P."/>
        </authorList>
    </citation>
    <scope>NUCLEOTIDE SEQUENCE [LARGE SCALE GENOMIC DNA]</scope>
    <source>
        <strain evidence="3 4">MDKW</strain>
    </source>
</reference>
<feature type="domain" description="VWFA" evidence="2">
    <location>
        <begin position="443"/>
        <end position="619"/>
    </location>
</feature>
<dbReference type="Gene3D" id="3.40.50.410">
    <property type="entry name" value="von Willebrand factor, type A domain"/>
    <property type="match status" value="1"/>
</dbReference>
<evidence type="ECO:0000259" key="2">
    <source>
        <dbReference type="PROSITE" id="PS50234"/>
    </source>
</evidence>
<evidence type="ECO:0000313" key="4">
    <source>
        <dbReference type="Proteomes" id="UP000277582"/>
    </source>
</evidence>
<dbReference type="Gene3D" id="2.60.200.20">
    <property type="match status" value="1"/>
</dbReference>
<dbReference type="InterPro" id="IPR008984">
    <property type="entry name" value="SMAD_FHA_dom_sf"/>
</dbReference>
<dbReference type="OrthoDB" id="3296at2157"/>
<dbReference type="Proteomes" id="UP000277582">
    <property type="component" value="Unassembled WGS sequence"/>
</dbReference>
<dbReference type="Pfam" id="PF00092">
    <property type="entry name" value="VWA"/>
    <property type="match status" value="1"/>
</dbReference>
<dbReference type="SUPFAM" id="SSF49879">
    <property type="entry name" value="SMAD/FHA domain"/>
    <property type="match status" value="1"/>
</dbReference>
<keyword evidence="4" id="KW-1185">Reference proteome</keyword>
<dbReference type="EMBL" id="RCOS01000067">
    <property type="protein sequence ID" value="RSN75797.1"/>
    <property type="molecule type" value="Genomic_DNA"/>
</dbReference>
<dbReference type="PROSITE" id="PS50234">
    <property type="entry name" value="VWFA"/>
    <property type="match status" value="1"/>
</dbReference>
<name>A0A3R9PKA8_9CREN</name>
<keyword evidence="1" id="KW-1133">Transmembrane helix</keyword>
<organism evidence="3 4">
    <name type="scientific">Candidatus Methanodesulfokora washburnensis</name>
    <dbReference type="NCBI Taxonomy" id="2478471"/>
    <lineage>
        <taxon>Archaea</taxon>
        <taxon>Thermoproteota</taxon>
        <taxon>Candidatus Korarchaeia</taxon>
        <taxon>Candidatus Korarchaeia incertae sedis</taxon>
        <taxon>Candidatus Methanodesulfokora</taxon>
    </lineage>
</organism>
<gene>
    <name evidence="3" type="ORF">D6D85_05445</name>
</gene>
<dbReference type="Pfam" id="PF00498">
    <property type="entry name" value="FHA"/>
    <property type="match status" value="1"/>
</dbReference>
<dbReference type="CDD" id="cd00060">
    <property type="entry name" value="FHA"/>
    <property type="match status" value="1"/>
</dbReference>
<comment type="caution">
    <text evidence="3">The sequence shown here is derived from an EMBL/GenBank/DDBJ whole genome shotgun (WGS) entry which is preliminary data.</text>
</comment>
<protein>
    <submittedName>
        <fullName evidence="3">VWA domain-containing protein</fullName>
    </submittedName>
</protein>
<dbReference type="InterPro" id="IPR002035">
    <property type="entry name" value="VWF_A"/>
</dbReference>
<dbReference type="InterPro" id="IPR000253">
    <property type="entry name" value="FHA_dom"/>
</dbReference>
<accession>A0A3R9PKA8</accession>
<dbReference type="RefSeq" id="WP_125671018.1">
    <property type="nucleotide sequence ID" value="NZ_RCOS01000067.1"/>
</dbReference>
<dbReference type="CDD" id="cd00198">
    <property type="entry name" value="vWFA"/>
    <property type="match status" value="1"/>
</dbReference>
<dbReference type="SMART" id="SM00327">
    <property type="entry name" value="VWA"/>
    <property type="match status" value="1"/>
</dbReference>
<keyword evidence="1" id="KW-0472">Membrane</keyword>
<dbReference type="PANTHER" id="PTHR10579">
    <property type="entry name" value="CALCIUM-ACTIVATED CHLORIDE CHANNEL REGULATOR"/>
    <property type="match status" value="1"/>
</dbReference>
<dbReference type="InterPro" id="IPR036465">
    <property type="entry name" value="vWFA_dom_sf"/>
</dbReference>
<keyword evidence="1" id="KW-0812">Transmembrane</keyword>
<feature type="transmembrane region" description="Helical" evidence="1">
    <location>
        <begin position="760"/>
        <end position="782"/>
    </location>
</feature>
<dbReference type="SUPFAM" id="SSF53300">
    <property type="entry name" value="vWA-like"/>
    <property type="match status" value="1"/>
</dbReference>
<dbReference type="PANTHER" id="PTHR10579:SF43">
    <property type="entry name" value="ZINC FINGER (C3HC4-TYPE RING FINGER) FAMILY PROTEIN"/>
    <property type="match status" value="1"/>
</dbReference>
<dbReference type="Gene3D" id="2.60.120.380">
    <property type="match status" value="1"/>
</dbReference>
<dbReference type="InterPro" id="IPR051266">
    <property type="entry name" value="CLCR"/>
</dbReference>
<evidence type="ECO:0000256" key="1">
    <source>
        <dbReference type="SAM" id="Phobius"/>
    </source>
</evidence>
<proteinExistence type="predicted"/>